<comment type="pathway">
    <text evidence="2 14">Cell wall biogenesis; peptidoglycan biosynthesis.</text>
</comment>
<evidence type="ECO:0000256" key="4">
    <source>
        <dbReference type="ARBA" id="ARBA00022490"/>
    </source>
</evidence>
<dbReference type="Pfam" id="PF02875">
    <property type="entry name" value="Mur_ligase_C"/>
    <property type="match status" value="1"/>
</dbReference>
<evidence type="ECO:0000256" key="3">
    <source>
        <dbReference type="ARBA" id="ARBA00012211"/>
    </source>
</evidence>
<feature type="domain" description="Mur ligase N-terminal catalytic" evidence="15">
    <location>
        <begin position="10"/>
        <end position="107"/>
    </location>
</feature>
<keyword evidence="4 14" id="KW-0963">Cytoplasm</keyword>
<dbReference type="GO" id="GO:0008360">
    <property type="term" value="P:regulation of cell shape"/>
    <property type="evidence" value="ECO:0007669"/>
    <property type="project" value="UniProtKB-KW"/>
</dbReference>
<evidence type="ECO:0000256" key="7">
    <source>
        <dbReference type="ARBA" id="ARBA00022741"/>
    </source>
</evidence>
<dbReference type="GO" id="GO:0051301">
    <property type="term" value="P:cell division"/>
    <property type="evidence" value="ECO:0007669"/>
    <property type="project" value="UniProtKB-KW"/>
</dbReference>
<keyword evidence="11 14" id="KW-0131">Cell cycle</keyword>
<dbReference type="NCBIfam" id="TIGR01082">
    <property type="entry name" value="murC"/>
    <property type="match status" value="1"/>
</dbReference>
<dbReference type="SUPFAM" id="SSF51984">
    <property type="entry name" value="MurCD N-terminal domain"/>
    <property type="match status" value="1"/>
</dbReference>
<dbReference type="PANTHER" id="PTHR43445">
    <property type="entry name" value="UDP-N-ACETYLMURAMATE--L-ALANINE LIGASE-RELATED"/>
    <property type="match status" value="1"/>
</dbReference>
<comment type="similarity">
    <text evidence="14">Belongs to the MurCDEF family.</text>
</comment>
<evidence type="ECO:0000259" key="15">
    <source>
        <dbReference type="Pfam" id="PF01225"/>
    </source>
</evidence>
<dbReference type="OrthoDB" id="9804126at2"/>
<keyword evidence="9 14" id="KW-0133">Cell shape</keyword>
<dbReference type="InterPro" id="IPR036565">
    <property type="entry name" value="Mur-like_cat_sf"/>
</dbReference>
<evidence type="ECO:0000259" key="16">
    <source>
        <dbReference type="Pfam" id="PF02875"/>
    </source>
</evidence>
<evidence type="ECO:0000256" key="8">
    <source>
        <dbReference type="ARBA" id="ARBA00022840"/>
    </source>
</evidence>
<dbReference type="AlphaFoldDB" id="A0A386HU29"/>
<dbReference type="EC" id="6.3.2.8" evidence="3 14"/>
<evidence type="ECO:0000256" key="5">
    <source>
        <dbReference type="ARBA" id="ARBA00022598"/>
    </source>
</evidence>
<dbReference type="Gene3D" id="3.90.190.20">
    <property type="entry name" value="Mur ligase, C-terminal domain"/>
    <property type="match status" value="1"/>
</dbReference>
<feature type="domain" description="Mur ligase central" evidence="17">
    <location>
        <begin position="114"/>
        <end position="291"/>
    </location>
</feature>
<protein>
    <recommendedName>
        <fullName evidence="3 14">UDP-N-acetylmuramate--L-alanine ligase</fullName>
        <ecNumber evidence="3 14">6.3.2.8</ecNumber>
    </recommendedName>
    <alternativeName>
        <fullName evidence="14">UDP-N-acetylmuramoyl-L-alanine synthetase</fullName>
    </alternativeName>
</protein>
<comment type="catalytic activity">
    <reaction evidence="13 14">
        <text>UDP-N-acetyl-alpha-D-muramate + L-alanine + ATP = UDP-N-acetyl-alpha-D-muramoyl-L-alanine + ADP + phosphate + H(+)</text>
        <dbReference type="Rhea" id="RHEA:23372"/>
        <dbReference type="ChEBI" id="CHEBI:15378"/>
        <dbReference type="ChEBI" id="CHEBI:30616"/>
        <dbReference type="ChEBI" id="CHEBI:43474"/>
        <dbReference type="ChEBI" id="CHEBI:57972"/>
        <dbReference type="ChEBI" id="CHEBI:70757"/>
        <dbReference type="ChEBI" id="CHEBI:83898"/>
        <dbReference type="ChEBI" id="CHEBI:456216"/>
        <dbReference type="EC" id="6.3.2.8"/>
    </reaction>
</comment>
<evidence type="ECO:0000313" key="18">
    <source>
        <dbReference type="EMBL" id="AYD49467.1"/>
    </source>
</evidence>
<keyword evidence="8 14" id="KW-0067">ATP-binding</keyword>
<dbReference type="Gene3D" id="3.40.50.720">
    <property type="entry name" value="NAD(P)-binding Rossmann-like Domain"/>
    <property type="match status" value="1"/>
</dbReference>
<dbReference type="Pfam" id="PF01225">
    <property type="entry name" value="Mur_ligase"/>
    <property type="match status" value="1"/>
</dbReference>
<keyword evidence="19" id="KW-1185">Reference proteome</keyword>
<dbReference type="Proteomes" id="UP000266118">
    <property type="component" value="Chromosome"/>
</dbReference>
<evidence type="ECO:0000256" key="13">
    <source>
        <dbReference type="ARBA" id="ARBA00047833"/>
    </source>
</evidence>
<evidence type="ECO:0000256" key="14">
    <source>
        <dbReference type="HAMAP-Rule" id="MF_00046"/>
    </source>
</evidence>
<dbReference type="GO" id="GO:0009252">
    <property type="term" value="P:peptidoglycan biosynthetic process"/>
    <property type="evidence" value="ECO:0007669"/>
    <property type="project" value="UniProtKB-UniRule"/>
</dbReference>
<evidence type="ECO:0000256" key="6">
    <source>
        <dbReference type="ARBA" id="ARBA00022618"/>
    </source>
</evidence>
<keyword evidence="12 14" id="KW-0961">Cell wall biogenesis/degradation</keyword>
<evidence type="ECO:0000256" key="1">
    <source>
        <dbReference type="ARBA" id="ARBA00004496"/>
    </source>
</evidence>
<dbReference type="GO" id="GO:0005737">
    <property type="term" value="C:cytoplasm"/>
    <property type="evidence" value="ECO:0007669"/>
    <property type="project" value="UniProtKB-SubCell"/>
</dbReference>
<dbReference type="Pfam" id="PF08245">
    <property type="entry name" value="Mur_ligase_M"/>
    <property type="match status" value="1"/>
</dbReference>
<evidence type="ECO:0000256" key="10">
    <source>
        <dbReference type="ARBA" id="ARBA00022984"/>
    </source>
</evidence>
<dbReference type="PANTHER" id="PTHR43445:SF3">
    <property type="entry name" value="UDP-N-ACETYLMURAMATE--L-ALANINE LIGASE"/>
    <property type="match status" value="1"/>
</dbReference>
<dbReference type="SUPFAM" id="SSF53623">
    <property type="entry name" value="MurD-like peptide ligases, catalytic domain"/>
    <property type="match status" value="1"/>
</dbReference>
<evidence type="ECO:0000259" key="17">
    <source>
        <dbReference type="Pfam" id="PF08245"/>
    </source>
</evidence>
<evidence type="ECO:0000256" key="11">
    <source>
        <dbReference type="ARBA" id="ARBA00023306"/>
    </source>
</evidence>
<proteinExistence type="inferred from homology"/>
<evidence type="ECO:0000256" key="12">
    <source>
        <dbReference type="ARBA" id="ARBA00023316"/>
    </source>
</evidence>
<dbReference type="InterPro" id="IPR005758">
    <property type="entry name" value="UDP-N-AcMur_Ala_ligase_MurC"/>
</dbReference>
<organism evidence="18 19">
    <name type="scientific">Arachidicoccus soli</name>
    <dbReference type="NCBI Taxonomy" id="2341117"/>
    <lineage>
        <taxon>Bacteria</taxon>
        <taxon>Pseudomonadati</taxon>
        <taxon>Bacteroidota</taxon>
        <taxon>Chitinophagia</taxon>
        <taxon>Chitinophagales</taxon>
        <taxon>Chitinophagaceae</taxon>
        <taxon>Arachidicoccus</taxon>
    </lineage>
</organism>
<comment type="subcellular location">
    <subcellularLocation>
        <location evidence="1 14">Cytoplasm</location>
    </subcellularLocation>
</comment>
<dbReference type="InterPro" id="IPR036615">
    <property type="entry name" value="Mur_ligase_C_dom_sf"/>
</dbReference>
<keyword evidence="5 14" id="KW-0436">Ligase</keyword>
<dbReference type="InterPro" id="IPR013221">
    <property type="entry name" value="Mur_ligase_cen"/>
</dbReference>
<dbReference type="GO" id="GO:0071555">
    <property type="term" value="P:cell wall organization"/>
    <property type="evidence" value="ECO:0007669"/>
    <property type="project" value="UniProtKB-KW"/>
</dbReference>
<keyword evidence="6 14" id="KW-0132">Cell division</keyword>
<evidence type="ECO:0000313" key="19">
    <source>
        <dbReference type="Proteomes" id="UP000266118"/>
    </source>
</evidence>
<feature type="domain" description="Mur ligase C-terminal" evidence="16">
    <location>
        <begin position="313"/>
        <end position="437"/>
    </location>
</feature>
<evidence type="ECO:0000256" key="2">
    <source>
        <dbReference type="ARBA" id="ARBA00004752"/>
    </source>
</evidence>
<dbReference type="SUPFAM" id="SSF53244">
    <property type="entry name" value="MurD-like peptide ligases, peptide-binding domain"/>
    <property type="match status" value="1"/>
</dbReference>
<keyword evidence="10 14" id="KW-0573">Peptidoglycan synthesis</keyword>
<dbReference type="EMBL" id="CP032489">
    <property type="protein sequence ID" value="AYD49467.1"/>
    <property type="molecule type" value="Genomic_DNA"/>
</dbReference>
<keyword evidence="7 14" id="KW-0547">Nucleotide-binding</keyword>
<evidence type="ECO:0000256" key="9">
    <source>
        <dbReference type="ARBA" id="ARBA00022960"/>
    </source>
</evidence>
<dbReference type="InterPro" id="IPR050061">
    <property type="entry name" value="MurCDEF_pg_biosynth"/>
</dbReference>
<dbReference type="GO" id="GO:0008763">
    <property type="term" value="F:UDP-N-acetylmuramate-L-alanine ligase activity"/>
    <property type="evidence" value="ECO:0007669"/>
    <property type="project" value="UniProtKB-UniRule"/>
</dbReference>
<feature type="binding site" evidence="14">
    <location>
        <begin position="116"/>
        <end position="122"/>
    </location>
    <ligand>
        <name>ATP</name>
        <dbReference type="ChEBI" id="CHEBI:30616"/>
    </ligand>
</feature>
<dbReference type="Gene3D" id="3.40.1190.10">
    <property type="entry name" value="Mur-like, catalytic domain"/>
    <property type="match status" value="1"/>
</dbReference>
<name>A0A386HU29_9BACT</name>
<dbReference type="GO" id="GO:0005524">
    <property type="term" value="F:ATP binding"/>
    <property type="evidence" value="ECO:0007669"/>
    <property type="project" value="UniProtKB-UniRule"/>
</dbReference>
<reference evidence="18 19" key="1">
    <citation type="submission" date="2018-09" db="EMBL/GenBank/DDBJ databases">
        <title>Arachidicoccus sp. nov., a bacterium isolated from soil.</title>
        <authorList>
            <person name="Weon H.-Y."/>
            <person name="Kwon S.-W."/>
            <person name="Lee S.A."/>
        </authorList>
    </citation>
    <scope>NUCLEOTIDE SEQUENCE [LARGE SCALE GENOMIC DNA]</scope>
    <source>
        <strain evidence="18 19">KIS59-12</strain>
    </source>
</reference>
<gene>
    <name evidence="14" type="primary">murC</name>
    <name evidence="18" type="ORF">D6B99_15250</name>
</gene>
<dbReference type="UniPathway" id="UPA00219"/>
<dbReference type="InterPro" id="IPR004101">
    <property type="entry name" value="Mur_ligase_C"/>
</dbReference>
<comment type="function">
    <text evidence="14">Cell wall formation.</text>
</comment>
<accession>A0A386HU29</accession>
<dbReference type="KEGG" id="ark:D6B99_15250"/>
<sequence length="455" mass="50900">MLELKAHIHKVYFIGVGGIGMSALARYFKSRNVEVSGYDRKETNLTKQLSAEGIDIHYEENIASVPKNVDVVIYTPAIAATNKELLYCRENNYTVVKRSDVLQWITEQTFNICVGGSHGKTTISTMIAHLLRDTKYGCNAFLGGVSANYNSNFWASEKNVSVIEADEYDRSFLKLSPDVAVVTAMDADHLDIYGTAKEVENAYIQFALRVKTGGCLISKYGLKRGNELFADNHLTYSLEDKNADAFSLNRKVINGAYHFDVSYKNQVIKDFILNVGGLHNIENAVAAIATAKYIGIEEEKIKIAIANFKGVKRRFEYYLNNDEHILIDDYAHHPEELNALISGIRSLFAGKLTIVFQPHLYSRTNDMADDFAKSLDKADEVILLPIYPARELPMPGVTSDLILQKMAISNKKILSKEDLLATLRIEKPRLIAVCGAGDIDELLFPIKDILEAKEQ</sequence>
<dbReference type="HAMAP" id="MF_00046">
    <property type="entry name" value="MurC"/>
    <property type="match status" value="1"/>
</dbReference>
<dbReference type="InterPro" id="IPR000713">
    <property type="entry name" value="Mur_ligase_N"/>
</dbReference>